<dbReference type="OrthoDB" id="1898154at2759"/>
<dbReference type="GO" id="GO:0003723">
    <property type="term" value="F:RNA binding"/>
    <property type="evidence" value="ECO:0007669"/>
    <property type="project" value="InterPro"/>
</dbReference>
<sequence length="320" mass="37237">MMSKDNVVSTDKLVHVKREFGFPNDFLVNLVPKYPDYFRLVGNPGEGNSFLELVSWNPRFAKSVIEQRADEESELTGVKIRPSFNWKLPPGFLIRKEMREWIRDWMERPYISPYDDASKLDQASQEMEKRTVGVFHELLSLSLYKRIPVPILGKFTEEYRFSNAFSTVFTRHSGIFYTSLKGGIKTAMLREAYKGDELIDRDPLLKVNDNFVELLDEGHKQREEQLNLQKQAVKNEIDMFLLTAMELIMFPAFTSVPMHSLAFKLISGNETASLSNDTNFELKCRVVCLLGRSEAAHDNRGFIENIFARRNFRWSRTWQP</sequence>
<dbReference type="AlphaFoldDB" id="A0A5N6M6N9"/>
<dbReference type="InterPro" id="IPR021099">
    <property type="entry name" value="PORR_domain"/>
</dbReference>
<accession>A0A5N6M6N9</accession>
<proteinExistence type="predicted"/>
<name>A0A5N6M6N9_9ASTR</name>
<dbReference type="PANTHER" id="PTHR31476">
    <property type="entry name" value="PROTEIN WHAT'S THIS FACTOR 1 HOMOLOG, CHLOROPLASTIC"/>
    <property type="match status" value="1"/>
</dbReference>
<dbReference type="Proteomes" id="UP000326396">
    <property type="component" value="Linkage Group LG7"/>
</dbReference>
<gene>
    <name evidence="2" type="ORF">E3N88_36513</name>
</gene>
<feature type="domain" description="PORR" evidence="1">
    <location>
        <begin position="1"/>
        <end position="219"/>
    </location>
</feature>
<comment type="caution">
    <text evidence="2">The sequence shown here is derived from an EMBL/GenBank/DDBJ whole genome shotgun (WGS) entry which is preliminary data.</text>
</comment>
<dbReference type="PANTHER" id="PTHR31476:SF3">
    <property type="entry name" value="UBIQUITIN CARBOXYL-TERMINAL HYDROLASE FAMILY PROTEIN"/>
    <property type="match status" value="1"/>
</dbReference>
<dbReference type="Pfam" id="PF11955">
    <property type="entry name" value="PORR"/>
    <property type="match status" value="1"/>
</dbReference>
<dbReference type="InterPro" id="IPR045040">
    <property type="entry name" value="PORR_fam"/>
</dbReference>
<organism evidence="2 3">
    <name type="scientific">Mikania micrantha</name>
    <name type="common">bitter vine</name>
    <dbReference type="NCBI Taxonomy" id="192012"/>
    <lineage>
        <taxon>Eukaryota</taxon>
        <taxon>Viridiplantae</taxon>
        <taxon>Streptophyta</taxon>
        <taxon>Embryophyta</taxon>
        <taxon>Tracheophyta</taxon>
        <taxon>Spermatophyta</taxon>
        <taxon>Magnoliopsida</taxon>
        <taxon>eudicotyledons</taxon>
        <taxon>Gunneridae</taxon>
        <taxon>Pentapetalae</taxon>
        <taxon>asterids</taxon>
        <taxon>campanulids</taxon>
        <taxon>Asterales</taxon>
        <taxon>Asteraceae</taxon>
        <taxon>Asteroideae</taxon>
        <taxon>Heliantheae alliance</taxon>
        <taxon>Eupatorieae</taxon>
        <taxon>Mikania</taxon>
    </lineage>
</organism>
<dbReference type="EMBL" id="SZYD01000017">
    <property type="protein sequence ID" value="KAD3068633.1"/>
    <property type="molecule type" value="Genomic_DNA"/>
</dbReference>
<reference evidence="2 3" key="1">
    <citation type="submission" date="2019-05" db="EMBL/GenBank/DDBJ databases">
        <title>Mikania micrantha, genome provides insights into the molecular mechanism of rapid growth.</title>
        <authorList>
            <person name="Liu B."/>
        </authorList>
    </citation>
    <scope>NUCLEOTIDE SEQUENCE [LARGE SCALE GENOMIC DNA]</scope>
    <source>
        <strain evidence="2">NLD-2019</strain>
        <tissue evidence="2">Leaf</tissue>
    </source>
</reference>
<evidence type="ECO:0000313" key="2">
    <source>
        <dbReference type="EMBL" id="KAD3068633.1"/>
    </source>
</evidence>
<protein>
    <recommendedName>
        <fullName evidence="1">PORR domain-containing protein</fullName>
    </recommendedName>
</protein>
<evidence type="ECO:0000259" key="1">
    <source>
        <dbReference type="Pfam" id="PF11955"/>
    </source>
</evidence>
<keyword evidence="3" id="KW-1185">Reference proteome</keyword>
<evidence type="ECO:0000313" key="3">
    <source>
        <dbReference type="Proteomes" id="UP000326396"/>
    </source>
</evidence>